<dbReference type="Proteomes" id="UP000754710">
    <property type="component" value="Unassembled WGS sequence"/>
</dbReference>
<dbReference type="PANTHER" id="PTHR42973">
    <property type="entry name" value="BINDING OXIDOREDUCTASE, PUTATIVE (AFU_ORTHOLOGUE AFUA_1G17690)-RELATED"/>
    <property type="match status" value="1"/>
</dbReference>
<dbReference type="PANTHER" id="PTHR42973:SF39">
    <property type="entry name" value="FAD-BINDING PCMH-TYPE DOMAIN-CONTAINING PROTEIN"/>
    <property type="match status" value="1"/>
</dbReference>
<keyword evidence="8" id="KW-1185">Reference proteome</keyword>
<dbReference type="InterPro" id="IPR036318">
    <property type="entry name" value="FAD-bd_PCMH-like_sf"/>
</dbReference>
<dbReference type="SUPFAM" id="SSF56176">
    <property type="entry name" value="FAD-binding/transporter-associated domain-like"/>
    <property type="match status" value="1"/>
</dbReference>
<evidence type="ECO:0000256" key="4">
    <source>
        <dbReference type="ARBA" id="ARBA00022827"/>
    </source>
</evidence>
<dbReference type="InterPro" id="IPR050416">
    <property type="entry name" value="FAD-linked_Oxidoreductase"/>
</dbReference>
<dbReference type="PROSITE" id="PS51387">
    <property type="entry name" value="FAD_PCMH"/>
    <property type="match status" value="1"/>
</dbReference>
<comment type="cofactor">
    <cofactor evidence="1">
        <name>FAD</name>
        <dbReference type="ChEBI" id="CHEBI:57692"/>
    </cofactor>
</comment>
<dbReference type="Pfam" id="PF01565">
    <property type="entry name" value="FAD_binding_4"/>
    <property type="match status" value="1"/>
</dbReference>
<dbReference type="Gene3D" id="3.30.43.10">
    <property type="entry name" value="Uridine Diphospho-n-acetylenolpyruvylglucosamine Reductase, domain 2"/>
    <property type="match status" value="1"/>
</dbReference>
<dbReference type="Gene3D" id="3.30.465.10">
    <property type="match status" value="1"/>
</dbReference>
<dbReference type="InterPro" id="IPR016167">
    <property type="entry name" value="FAD-bd_PCMH_sub1"/>
</dbReference>
<evidence type="ECO:0000313" key="7">
    <source>
        <dbReference type="EMBL" id="MBY9073276.1"/>
    </source>
</evidence>
<dbReference type="Gene3D" id="3.40.462.20">
    <property type="match status" value="1"/>
</dbReference>
<evidence type="ECO:0000256" key="2">
    <source>
        <dbReference type="ARBA" id="ARBA00005466"/>
    </source>
</evidence>
<keyword evidence="3" id="KW-0285">Flavoprotein</keyword>
<comment type="caution">
    <text evidence="7">The sequence shown here is derived from an EMBL/GenBank/DDBJ whole genome shotgun (WGS) entry which is preliminary data.</text>
</comment>
<proteinExistence type="inferred from homology"/>
<dbReference type="EMBL" id="JAIEZQ010000001">
    <property type="protein sequence ID" value="MBY9073276.1"/>
    <property type="molecule type" value="Genomic_DNA"/>
</dbReference>
<dbReference type="InterPro" id="IPR016169">
    <property type="entry name" value="FAD-bd_PCMH_sub2"/>
</dbReference>
<dbReference type="RefSeq" id="WP_221023091.1">
    <property type="nucleotide sequence ID" value="NZ_JAIEZQ010000001.1"/>
</dbReference>
<organism evidence="7 8">
    <name type="scientific">Nocardioides jiangsuensis</name>
    <dbReference type="NCBI Taxonomy" id="2866161"/>
    <lineage>
        <taxon>Bacteria</taxon>
        <taxon>Bacillati</taxon>
        <taxon>Actinomycetota</taxon>
        <taxon>Actinomycetes</taxon>
        <taxon>Propionibacteriales</taxon>
        <taxon>Nocardioidaceae</taxon>
        <taxon>Nocardioides</taxon>
    </lineage>
</organism>
<dbReference type="InterPro" id="IPR012951">
    <property type="entry name" value="BBE"/>
</dbReference>
<dbReference type="InterPro" id="IPR016166">
    <property type="entry name" value="FAD-bd_PCMH"/>
</dbReference>
<accession>A0ABS7RE28</accession>
<reference evidence="7 8" key="1">
    <citation type="submission" date="2021-08" db="EMBL/GenBank/DDBJ databases">
        <title>Nocardioides bacterium WL0053 sp. nov., isolated from the sediment.</title>
        <authorList>
            <person name="Wang L."/>
            <person name="Zhang D."/>
            <person name="Zhang A."/>
        </authorList>
    </citation>
    <scope>NUCLEOTIDE SEQUENCE [LARGE SCALE GENOMIC DNA]</scope>
    <source>
        <strain evidence="7 8">WL0053</strain>
    </source>
</reference>
<gene>
    <name evidence="7" type="ORF">K1X13_00440</name>
</gene>
<feature type="domain" description="FAD-binding PCMH-type" evidence="6">
    <location>
        <begin position="21"/>
        <end position="192"/>
    </location>
</feature>
<keyword evidence="4" id="KW-0274">FAD</keyword>
<evidence type="ECO:0000256" key="5">
    <source>
        <dbReference type="ARBA" id="ARBA00023002"/>
    </source>
</evidence>
<name>A0ABS7RE28_9ACTN</name>
<evidence type="ECO:0000313" key="8">
    <source>
        <dbReference type="Proteomes" id="UP000754710"/>
    </source>
</evidence>
<dbReference type="InterPro" id="IPR006094">
    <property type="entry name" value="Oxid_FAD_bind_N"/>
</dbReference>
<keyword evidence="5" id="KW-0560">Oxidoreductase</keyword>
<dbReference type="PROSITE" id="PS00862">
    <property type="entry name" value="OX2_COVAL_FAD"/>
    <property type="match status" value="1"/>
</dbReference>
<evidence type="ECO:0000256" key="1">
    <source>
        <dbReference type="ARBA" id="ARBA00001974"/>
    </source>
</evidence>
<dbReference type="InterPro" id="IPR006093">
    <property type="entry name" value="Oxy_OxRdtase_FAD_BS"/>
</dbReference>
<dbReference type="Pfam" id="PF08031">
    <property type="entry name" value="BBE"/>
    <property type="match status" value="1"/>
</dbReference>
<evidence type="ECO:0000256" key="3">
    <source>
        <dbReference type="ARBA" id="ARBA00022630"/>
    </source>
</evidence>
<comment type="similarity">
    <text evidence="2">Belongs to the oxygen-dependent FAD-linked oxidoreductase family.</text>
</comment>
<evidence type="ECO:0000259" key="6">
    <source>
        <dbReference type="PROSITE" id="PS51387"/>
    </source>
</evidence>
<protein>
    <submittedName>
        <fullName evidence="7">FAD-binding oxidoreductase</fullName>
    </submittedName>
</protein>
<sequence>MHWTKPGDLDYDERRALFNAMVDKRPRLIAACENPGDVAQALERALADHLDVAVRAGGHSVAGMSTNDDGLVVDVRPMRSIEVDPRTRRAHVGAGVTWRELDAATQEHGLATTGGRVSSTGVAGFTLGGGSGWLERSYGLACDNLAGVDMVTADGREVHVDEEHHPELLWAMRGGGGNFGVVTALDLELHRVGPTVQAGLLAWPTTAAPEVARAYRDWAQDAPEELGSWLIMLTAPDEDWVPRELVGESISAVAMVWAGHPDDGADYVAALRALQPPLDLVEPMPYTEFQCILDDPPGNRHYWSADYHDRVTDDMLDVVVASATRTASELTQQILLPWGGQVARVPASRSPLAQRSARWVTHPFAVWEDPADDEANIAWVRRFRQDVAPYTTGGVYLNFIGAEGQDRVRDAFGPENHARLVEVKTAWDPDNVFRGNQNITPLVTA</sequence>